<comment type="caution">
    <text evidence="2">The sequence shown here is derived from an EMBL/GenBank/DDBJ whole genome shotgun (WGS) entry which is preliminary data.</text>
</comment>
<feature type="region of interest" description="Disordered" evidence="1">
    <location>
        <begin position="46"/>
        <end position="66"/>
    </location>
</feature>
<dbReference type="Proteomes" id="UP000518266">
    <property type="component" value="Unassembled WGS sequence"/>
</dbReference>
<evidence type="ECO:0000313" key="2">
    <source>
        <dbReference type="EMBL" id="KAF3836527.1"/>
    </source>
</evidence>
<name>A0A7J5XIV8_DISMA</name>
<evidence type="ECO:0000313" key="3">
    <source>
        <dbReference type="Proteomes" id="UP000518266"/>
    </source>
</evidence>
<dbReference type="EMBL" id="JAAKFY010000024">
    <property type="protein sequence ID" value="KAF3836527.1"/>
    <property type="molecule type" value="Genomic_DNA"/>
</dbReference>
<reference evidence="2 3" key="1">
    <citation type="submission" date="2020-03" db="EMBL/GenBank/DDBJ databases">
        <title>Dissostichus mawsoni Genome sequencing and assembly.</title>
        <authorList>
            <person name="Park H."/>
        </authorList>
    </citation>
    <scope>NUCLEOTIDE SEQUENCE [LARGE SCALE GENOMIC DNA]</scope>
    <source>
        <strain evidence="2">DM0001</strain>
        <tissue evidence="2">Muscle</tissue>
    </source>
</reference>
<evidence type="ECO:0000256" key="1">
    <source>
        <dbReference type="SAM" id="MobiDB-lite"/>
    </source>
</evidence>
<gene>
    <name evidence="2" type="ORF">F7725_029085</name>
</gene>
<accession>A0A7J5XIV8</accession>
<keyword evidence="3" id="KW-1185">Reference proteome</keyword>
<proteinExistence type="predicted"/>
<protein>
    <submittedName>
        <fullName evidence="2">Uncharacterized protein</fullName>
    </submittedName>
</protein>
<dbReference type="AlphaFoldDB" id="A0A7J5XIV8"/>
<sequence>MSGKRDWTPWMKKRRAPVLCALGAVLLCCLQGGACLSGAHVRGAEAGRQRESPLQRPADLRQHQLA</sequence>
<organism evidence="2 3">
    <name type="scientific">Dissostichus mawsoni</name>
    <name type="common">Antarctic cod</name>
    <dbReference type="NCBI Taxonomy" id="36200"/>
    <lineage>
        <taxon>Eukaryota</taxon>
        <taxon>Metazoa</taxon>
        <taxon>Chordata</taxon>
        <taxon>Craniata</taxon>
        <taxon>Vertebrata</taxon>
        <taxon>Euteleostomi</taxon>
        <taxon>Actinopterygii</taxon>
        <taxon>Neopterygii</taxon>
        <taxon>Teleostei</taxon>
        <taxon>Neoteleostei</taxon>
        <taxon>Acanthomorphata</taxon>
        <taxon>Eupercaria</taxon>
        <taxon>Perciformes</taxon>
        <taxon>Notothenioidei</taxon>
        <taxon>Nototheniidae</taxon>
        <taxon>Dissostichus</taxon>
    </lineage>
</organism>